<dbReference type="RefSeq" id="XP_025599437.1">
    <property type="nucleotide sequence ID" value="XM_025744041.1"/>
</dbReference>
<dbReference type="OrthoDB" id="2574468at2759"/>
<evidence type="ECO:0000313" key="2">
    <source>
        <dbReference type="EMBL" id="PWN99158.1"/>
    </source>
</evidence>
<keyword evidence="3" id="KW-1185">Reference proteome</keyword>
<proteinExistence type="predicted"/>
<organism evidence="2 3">
    <name type="scientific">Tilletiopsis washingtonensis</name>
    <dbReference type="NCBI Taxonomy" id="58919"/>
    <lineage>
        <taxon>Eukaryota</taxon>
        <taxon>Fungi</taxon>
        <taxon>Dikarya</taxon>
        <taxon>Basidiomycota</taxon>
        <taxon>Ustilaginomycotina</taxon>
        <taxon>Exobasidiomycetes</taxon>
        <taxon>Entylomatales</taxon>
        <taxon>Entylomatales incertae sedis</taxon>
        <taxon>Tilletiopsis</taxon>
    </lineage>
</organism>
<evidence type="ECO:0000313" key="3">
    <source>
        <dbReference type="Proteomes" id="UP000245946"/>
    </source>
</evidence>
<name>A0A316ZDM8_9BASI</name>
<protein>
    <submittedName>
        <fullName evidence="2">Uncharacterized protein</fullName>
    </submittedName>
</protein>
<sequence length="232" mass="24452">MSFFNAAPSSSALAPAFVPAPSGERKRKDMDMDAEDHMARQQQQHAGMHGCAPPRKIAVPRRFAPGAGISLDLSSPALFHDAAHLAAAQAHVSAMYAAQRAMLPPTPESSPLGGYFGLPQPGHNCAPQTGMQGAEEGYPNVRPYAAEPMATPERSPGLMGPCNGYNGYDGGMDLDGMERNLHGPHCASIPQLFVKHLTGAHAGCSELWAKCTDCGNASPVENNANRSMSYSP</sequence>
<feature type="region of interest" description="Disordered" evidence="1">
    <location>
        <begin position="1"/>
        <end position="31"/>
    </location>
</feature>
<evidence type="ECO:0000256" key="1">
    <source>
        <dbReference type="SAM" id="MobiDB-lite"/>
    </source>
</evidence>
<dbReference type="GeneID" id="37271585"/>
<dbReference type="AlphaFoldDB" id="A0A316ZDM8"/>
<reference evidence="2 3" key="1">
    <citation type="journal article" date="2018" name="Mol. Biol. Evol.">
        <title>Broad Genomic Sampling Reveals a Smut Pathogenic Ancestry of the Fungal Clade Ustilaginomycotina.</title>
        <authorList>
            <person name="Kijpornyongpan T."/>
            <person name="Mondo S.J."/>
            <person name="Barry K."/>
            <person name="Sandor L."/>
            <person name="Lee J."/>
            <person name="Lipzen A."/>
            <person name="Pangilinan J."/>
            <person name="LaButti K."/>
            <person name="Hainaut M."/>
            <person name="Henrissat B."/>
            <person name="Grigoriev I.V."/>
            <person name="Spatafora J.W."/>
            <person name="Aime M.C."/>
        </authorList>
    </citation>
    <scope>NUCLEOTIDE SEQUENCE [LARGE SCALE GENOMIC DNA]</scope>
    <source>
        <strain evidence="2 3">MCA 4186</strain>
    </source>
</reference>
<feature type="compositionally biased region" description="Low complexity" evidence="1">
    <location>
        <begin position="1"/>
        <end position="22"/>
    </location>
</feature>
<accession>A0A316ZDM8</accession>
<dbReference type="EMBL" id="KZ819289">
    <property type="protein sequence ID" value="PWN99158.1"/>
    <property type="molecule type" value="Genomic_DNA"/>
</dbReference>
<gene>
    <name evidence="2" type="ORF">FA09DRAFT_337877</name>
</gene>
<dbReference type="Proteomes" id="UP000245946">
    <property type="component" value="Unassembled WGS sequence"/>
</dbReference>